<gene>
    <name evidence="2" type="ORF">JMJ56_29550</name>
</gene>
<dbReference type="RefSeq" id="WP_202835337.1">
    <property type="nucleotide sequence ID" value="NZ_JAETWB010000048.1"/>
</dbReference>
<protein>
    <submittedName>
        <fullName evidence="2">Uncharacterized protein</fullName>
    </submittedName>
</protein>
<accession>A0ABS1UBR7</accession>
<comment type="caution">
    <text evidence="2">The sequence shown here is derived from an EMBL/GenBank/DDBJ whole genome shotgun (WGS) entry which is preliminary data.</text>
</comment>
<evidence type="ECO:0000313" key="2">
    <source>
        <dbReference type="EMBL" id="MBL6082126.1"/>
    </source>
</evidence>
<sequence>MNDRIVDATRLGTGLTVARKAGQPFVQGRRKFFRCRDLGVQAAMGGELRAQVMEAMTELIGWHTHQCEAQFIYILKDWMELEFEHSTRTRSEAGDAVLTHGGDETQRGRHLRRRGDPRAFHP</sequence>
<feature type="region of interest" description="Disordered" evidence="1">
    <location>
        <begin position="89"/>
        <end position="122"/>
    </location>
</feature>
<evidence type="ECO:0000313" key="3">
    <source>
        <dbReference type="Proteomes" id="UP000660885"/>
    </source>
</evidence>
<name>A0ABS1UBR7_9PROT</name>
<keyword evidence="3" id="KW-1185">Reference proteome</keyword>
<dbReference type="InterPro" id="IPR014710">
    <property type="entry name" value="RmlC-like_jellyroll"/>
</dbReference>
<dbReference type="EMBL" id="JAETWB010000048">
    <property type="protein sequence ID" value="MBL6082126.1"/>
    <property type="molecule type" value="Genomic_DNA"/>
</dbReference>
<reference evidence="2 3" key="1">
    <citation type="submission" date="2021-01" db="EMBL/GenBank/DDBJ databases">
        <title>Belnapia mucosa sp. nov. and Belnapia arida sp. nov., isolated from the Tabernas Desert (Almeria, Spain).</title>
        <authorList>
            <person name="Molina-Menor E."/>
            <person name="Vidal-Verdu A."/>
            <person name="Calonge A."/>
            <person name="Satari L."/>
            <person name="Pereto J."/>
            <person name="Porcar M."/>
        </authorList>
    </citation>
    <scope>NUCLEOTIDE SEQUENCE [LARGE SCALE GENOMIC DNA]</scope>
    <source>
        <strain evidence="2 3">T18</strain>
    </source>
</reference>
<dbReference type="Proteomes" id="UP000660885">
    <property type="component" value="Unassembled WGS sequence"/>
</dbReference>
<dbReference type="Gene3D" id="2.60.120.10">
    <property type="entry name" value="Jelly Rolls"/>
    <property type="match status" value="1"/>
</dbReference>
<proteinExistence type="predicted"/>
<evidence type="ECO:0000256" key="1">
    <source>
        <dbReference type="SAM" id="MobiDB-lite"/>
    </source>
</evidence>
<organism evidence="2 3">
    <name type="scientific">Belnapia arida</name>
    <dbReference type="NCBI Taxonomy" id="2804533"/>
    <lineage>
        <taxon>Bacteria</taxon>
        <taxon>Pseudomonadati</taxon>
        <taxon>Pseudomonadota</taxon>
        <taxon>Alphaproteobacteria</taxon>
        <taxon>Acetobacterales</taxon>
        <taxon>Roseomonadaceae</taxon>
        <taxon>Belnapia</taxon>
    </lineage>
</organism>